<protein>
    <submittedName>
        <fullName evidence="7">PTS mannose transporter subunit IIAB</fullName>
    </submittedName>
</protein>
<dbReference type="GO" id="GO:0016020">
    <property type="term" value="C:membrane"/>
    <property type="evidence" value="ECO:0007669"/>
    <property type="project" value="InterPro"/>
</dbReference>
<evidence type="ECO:0000259" key="6">
    <source>
        <dbReference type="PROSITE" id="PS51094"/>
    </source>
</evidence>
<dbReference type="RefSeq" id="WP_056981767.1">
    <property type="nucleotide sequence ID" value="NZ_BKAM01000065.1"/>
</dbReference>
<dbReference type="SUPFAM" id="SSF55804">
    <property type="entry name" value="Phoshotransferase/anion transport protein"/>
    <property type="match status" value="1"/>
</dbReference>
<dbReference type="PANTHER" id="PTHR47738:SF2">
    <property type="entry name" value="PTS SYSTEM FRUCTOSE-LIKE EIIA COMPONENT"/>
    <property type="match status" value="1"/>
</dbReference>
<keyword evidence="2" id="KW-0597">Phosphoprotein</keyword>
<proteinExistence type="predicted"/>
<evidence type="ECO:0000256" key="5">
    <source>
        <dbReference type="ARBA" id="ARBA00022683"/>
    </source>
</evidence>
<dbReference type="PANTHER" id="PTHR47738">
    <property type="entry name" value="PTS SYSTEM FRUCTOSE-LIKE EIIA COMPONENT-RELATED"/>
    <property type="match status" value="1"/>
</dbReference>
<evidence type="ECO:0000313" key="7">
    <source>
        <dbReference type="EMBL" id="GEP73317.1"/>
    </source>
</evidence>
<accession>A0A512PQ52</accession>
<feature type="domain" description="PTS EIIA type-2" evidence="6">
    <location>
        <begin position="5"/>
        <end position="149"/>
    </location>
</feature>
<evidence type="ECO:0000256" key="3">
    <source>
        <dbReference type="ARBA" id="ARBA00022597"/>
    </source>
</evidence>
<dbReference type="CDD" id="cd00211">
    <property type="entry name" value="PTS_IIA_fru"/>
    <property type="match status" value="1"/>
</dbReference>
<dbReference type="GO" id="GO:0008982">
    <property type="term" value="F:protein-N(PI)-phosphohistidine-sugar phosphotransferase activity"/>
    <property type="evidence" value="ECO:0007669"/>
    <property type="project" value="InterPro"/>
</dbReference>
<dbReference type="NCBIfam" id="TIGR00848">
    <property type="entry name" value="fruA"/>
    <property type="match status" value="1"/>
</dbReference>
<keyword evidence="5" id="KW-0598">Phosphotransferase system</keyword>
<dbReference type="AlphaFoldDB" id="A0A512PQ52"/>
<dbReference type="GO" id="GO:0009401">
    <property type="term" value="P:phosphoenolpyruvate-dependent sugar phosphotransferase system"/>
    <property type="evidence" value="ECO:0007669"/>
    <property type="project" value="UniProtKB-KW"/>
</dbReference>
<name>A0A512PQ52_9LACO</name>
<dbReference type="EMBL" id="BKAM01000065">
    <property type="protein sequence ID" value="GEP73317.1"/>
    <property type="molecule type" value="Genomic_DNA"/>
</dbReference>
<keyword evidence="3" id="KW-0762">Sugar transport</keyword>
<dbReference type="OrthoDB" id="9782569at2"/>
<evidence type="ECO:0000256" key="4">
    <source>
        <dbReference type="ARBA" id="ARBA00022679"/>
    </source>
</evidence>
<evidence type="ECO:0000256" key="2">
    <source>
        <dbReference type="ARBA" id="ARBA00022553"/>
    </source>
</evidence>
<dbReference type="InterPro" id="IPR016152">
    <property type="entry name" value="PTrfase/Anion_transptr"/>
</dbReference>
<comment type="caution">
    <text evidence="7">The sequence shown here is derived from an EMBL/GenBank/DDBJ whole genome shotgun (WGS) entry which is preliminary data.</text>
</comment>
<dbReference type="InterPro" id="IPR004715">
    <property type="entry name" value="PTS_IIA_fruc"/>
</dbReference>
<dbReference type="PROSITE" id="PS00372">
    <property type="entry name" value="PTS_EIIA_TYPE_2_HIS"/>
    <property type="match status" value="1"/>
</dbReference>
<evidence type="ECO:0000256" key="1">
    <source>
        <dbReference type="ARBA" id="ARBA00022448"/>
    </source>
</evidence>
<dbReference type="STRING" id="1423795.FD12_GL001665"/>
<organism evidence="7 8">
    <name type="scientific">Lentilactobacillus rapi</name>
    <dbReference type="NCBI Taxonomy" id="481723"/>
    <lineage>
        <taxon>Bacteria</taxon>
        <taxon>Bacillati</taxon>
        <taxon>Bacillota</taxon>
        <taxon>Bacilli</taxon>
        <taxon>Lactobacillales</taxon>
        <taxon>Lactobacillaceae</taxon>
        <taxon>Lentilactobacillus</taxon>
    </lineage>
</organism>
<sequence length="149" mass="16203">MDVKSSINPKTIVVNSNAQSKDEVLKEIVHYLYEAGNVNDESEFLKAVYKRESQGVTGIGNGVAIPHGQSSSVIDPGVAIVTLKHPIAWESLDDQKIKIVVLFAVSDNSEGAKLHLQLLAQFAKKLGNDDVLESLKSAEDVQEITEAFE</sequence>
<reference evidence="7 8" key="1">
    <citation type="submission" date="2019-07" db="EMBL/GenBank/DDBJ databases">
        <title>Whole genome shotgun sequence of Lactobacillus rapi NBRC 109618.</title>
        <authorList>
            <person name="Hosoyama A."/>
            <person name="Uohara A."/>
            <person name="Ohji S."/>
            <person name="Ichikawa N."/>
        </authorList>
    </citation>
    <scope>NUCLEOTIDE SEQUENCE [LARGE SCALE GENOMIC DNA]</scope>
    <source>
        <strain evidence="7 8">NBRC 109618</strain>
    </source>
</reference>
<keyword evidence="1" id="KW-0813">Transport</keyword>
<dbReference type="Proteomes" id="UP000321569">
    <property type="component" value="Unassembled WGS sequence"/>
</dbReference>
<dbReference type="Gene3D" id="3.40.930.10">
    <property type="entry name" value="Mannitol-specific EII, Chain A"/>
    <property type="match status" value="1"/>
</dbReference>
<dbReference type="InterPro" id="IPR051541">
    <property type="entry name" value="PTS_SugarTrans_NitroReg"/>
</dbReference>
<dbReference type="InterPro" id="IPR002178">
    <property type="entry name" value="PTS_EIIA_type-2_dom"/>
</dbReference>
<dbReference type="Pfam" id="PF00359">
    <property type="entry name" value="PTS_EIIA_2"/>
    <property type="match status" value="1"/>
</dbReference>
<keyword evidence="4" id="KW-0808">Transferase</keyword>
<evidence type="ECO:0000313" key="8">
    <source>
        <dbReference type="Proteomes" id="UP000321569"/>
    </source>
</evidence>
<gene>
    <name evidence="7" type="ORF">LRA02_21850</name>
</gene>
<dbReference type="PROSITE" id="PS51094">
    <property type="entry name" value="PTS_EIIA_TYPE_2"/>
    <property type="match status" value="1"/>
</dbReference>